<name>E6PED1_9ZZZZ</name>
<gene>
    <name evidence="1" type="ORF">CARN1_0447</name>
</gene>
<organism evidence="1">
    <name type="scientific">mine drainage metagenome</name>
    <dbReference type="NCBI Taxonomy" id="410659"/>
    <lineage>
        <taxon>unclassified sequences</taxon>
        <taxon>metagenomes</taxon>
        <taxon>ecological metagenomes</taxon>
    </lineage>
</organism>
<proteinExistence type="predicted"/>
<comment type="caution">
    <text evidence="1">The sequence shown here is derived from an EMBL/GenBank/DDBJ whole genome shotgun (WGS) entry which is preliminary data.</text>
</comment>
<evidence type="ECO:0000313" key="1">
    <source>
        <dbReference type="EMBL" id="CBH74816.1"/>
    </source>
</evidence>
<dbReference type="EMBL" id="CABL01000003">
    <property type="protein sequence ID" value="CBH74816.1"/>
    <property type="molecule type" value="Genomic_DNA"/>
</dbReference>
<accession>E6PED1</accession>
<protein>
    <submittedName>
        <fullName evidence="1">Uncharacterized protein</fullName>
    </submittedName>
</protein>
<reference evidence="1" key="1">
    <citation type="submission" date="2009-10" db="EMBL/GenBank/DDBJ databases">
        <title>Diversity of trophic interactions inside an arsenic-rich microbial ecosystem.</title>
        <authorList>
            <person name="Bertin P.N."/>
            <person name="Heinrich-Salmeron A."/>
            <person name="Pelletier E."/>
            <person name="Goulhen-Chollet F."/>
            <person name="Arsene-Ploetze F."/>
            <person name="Gallien S."/>
            <person name="Calteau A."/>
            <person name="Vallenet D."/>
            <person name="Casiot C."/>
            <person name="Chane-Woon-Ming B."/>
            <person name="Giloteaux L."/>
            <person name="Barakat M."/>
            <person name="Bonnefoy V."/>
            <person name="Bruneel O."/>
            <person name="Chandler M."/>
            <person name="Cleiss J."/>
            <person name="Duran R."/>
            <person name="Elbaz-Poulichet F."/>
            <person name="Fonknechten N."/>
            <person name="Lauga B."/>
            <person name="Mornico D."/>
            <person name="Ortet P."/>
            <person name="Schaeffer C."/>
            <person name="Siguier P."/>
            <person name="Alexander Thil Smith A."/>
            <person name="Van Dorsselaer A."/>
            <person name="Weissenbach J."/>
            <person name="Medigue C."/>
            <person name="Le Paslier D."/>
        </authorList>
    </citation>
    <scope>NUCLEOTIDE SEQUENCE</scope>
</reference>
<sequence length="49" mass="5472">MRENPRPSRLGFLELSLARMRAAVFILKGGDVKPWTMGLVEANLATDSR</sequence>
<dbReference type="AlphaFoldDB" id="E6PED1"/>